<evidence type="ECO:0000313" key="1">
    <source>
        <dbReference type="EMBL" id="KAK9669980.1"/>
    </source>
</evidence>
<gene>
    <name evidence="1" type="ORF">RND81_13G167800</name>
</gene>
<name>A0AAW1H6J8_SAPOF</name>
<sequence>MISSLPLICKRWSGVGWLLLLLASTDRVNYLHYVWLAYLMMHTMEELLKTHGFEFKILSITKTKLDHIFNVDVSNSFNNKPLTAIRCHNSEQVEECFKRSKANNPEIFSPISAYKHGDKYLVLGEFVGETFEDWVMTNQHNIWTNSSGTTQLTEMVIRVGKQLCDILTKYHQNGKFLGNIREEMCINEDSKVIFIQNYQSNNKITQFEDGVKKDLEDLKWFVNTIYDPFRTVCPNNESFALFFQLFP</sequence>
<organism evidence="1 2">
    <name type="scientific">Saponaria officinalis</name>
    <name type="common">Common soapwort</name>
    <name type="synonym">Lychnis saponaria</name>
    <dbReference type="NCBI Taxonomy" id="3572"/>
    <lineage>
        <taxon>Eukaryota</taxon>
        <taxon>Viridiplantae</taxon>
        <taxon>Streptophyta</taxon>
        <taxon>Embryophyta</taxon>
        <taxon>Tracheophyta</taxon>
        <taxon>Spermatophyta</taxon>
        <taxon>Magnoliopsida</taxon>
        <taxon>eudicotyledons</taxon>
        <taxon>Gunneridae</taxon>
        <taxon>Pentapetalae</taxon>
        <taxon>Caryophyllales</taxon>
        <taxon>Caryophyllaceae</taxon>
        <taxon>Caryophylleae</taxon>
        <taxon>Saponaria</taxon>
    </lineage>
</organism>
<evidence type="ECO:0000313" key="2">
    <source>
        <dbReference type="Proteomes" id="UP001443914"/>
    </source>
</evidence>
<protein>
    <submittedName>
        <fullName evidence="1">Uncharacterized protein</fullName>
    </submittedName>
</protein>
<dbReference type="AlphaFoldDB" id="A0AAW1H6J8"/>
<keyword evidence="2" id="KW-1185">Reference proteome</keyword>
<dbReference type="Proteomes" id="UP001443914">
    <property type="component" value="Unassembled WGS sequence"/>
</dbReference>
<dbReference type="EMBL" id="JBDFQZ010000013">
    <property type="protein sequence ID" value="KAK9669980.1"/>
    <property type="molecule type" value="Genomic_DNA"/>
</dbReference>
<comment type="caution">
    <text evidence="1">The sequence shown here is derived from an EMBL/GenBank/DDBJ whole genome shotgun (WGS) entry which is preliminary data.</text>
</comment>
<proteinExistence type="predicted"/>
<accession>A0AAW1H6J8</accession>
<reference evidence="1" key="1">
    <citation type="submission" date="2024-03" db="EMBL/GenBank/DDBJ databases">
        <title>WGS assembly of Saponaria officinalis var. Norfolk2.</title>
        <authorList>
            <person name="Jenkins J."/>
            <person name="Shu S."/>
            <person name="Grimwood J."/>
            <person name="Barry K."/>
            <person name="Goodstein D."/>
            <person name="Schmutz J."/>
            <person name="Leebens-Mack J."/>
            <person name="Osbourn A."/>
        </authorList>
    </citation>
    <scope>NUCLEOTIDE SEQUENCE [LARGE SCALE GENOMIC DNA]</scope>
    <source>
        <strain evidence="1">JIC</strain>
    </source>
</reference>